<comment type="caution">
    <text evidence="2">The sequence shown here is derived from an EMBL/GenBank/DDBJ whole genome shotgun (WGS) entry which is preliminary data.</text>
</comment>
<evidence type="ECO:0000313" key="3">
    <source>
        <dbReference type="Proteomes" id="UP001597120"/>
    </source>
</evidence>
<organism evidence="2 3">
    <name type="scientific">Paenibacillus residui</name>
    <dbReference type="NCBI Taxonomy" id="629724"/>
    <lineage>
        <taxon>Bacteria</taxon>
        <taxon>Bacillati</taxon>
        <taxon>Bacillota</taxon>
        <taxon>Bacilli</taxon>
        <taxon>Bacillales</taxon>
        <taxon>Paenibacillaceae</taxon>
        <taxon>Paenibacillus</taxon>
    </lineage>
</organism>
<name>A0ABW3D8C9_9BACL</name>
<evidence type="ECO:0000313" key="2">
    <source>
        <dbReference type="EMBL" id="MFD0868519.1"/>
    </source>
</evidence>
<evidence type="ECO:0000256" key="1">
    <source>
        <dbReference type="SAM" id="Phobius"/>
    </source>
</evidence>
<feature type="transmembrane region" description="Helical" evidence="1">
    <location>
        <begin position="73"/>
        <end position="92"/>
    </location>
</feature>
<keyword evidence="1" id="KW-1133">Transmembrane helix</keyword>
<dbReference type="RefSeq" id="WP_144937290.1">
    <property type="nucleotide sequence ID" value="NZ_JBHTIU010000014.1"/>
</dbReference>
<dbReference type="EMBL" id="JBHTIU010000014">
    <property type="protein sequence ID" value="MFD0868519.1"/>
    <property type="molecule type" value="Genomic_DNA"/>
</dbReference>
<reference evidence="3" key="1">
    <citation type="journal article" date="2019" name="Int. J. Syst. Evol. Microbiol.">
        <title>The Global Catalogue of Microorganisms (GCM) 10K type strain sequencing project: providing services to taxonomists for standard genome sequencing and annotation.</title>
        <authorList>
            <consortium name="The Broad Institute Genomics Platform"/>
            <consortium name="The Broad Institute Genome Sequencing Center for Infectious Disease"/>
            <person name="Wu L."/>
            <person name="Ma J."/>
        </authorList>
    </citation>
    <scope>NUCLEOTIDE SEQUENCE [LARGE SCALE GENOMIC DNA]</scope>
    <source>
        <strain evidence="3">CCUG 57263</strain>
    </source>
</reference>
<accession>A0ABW3D8C9</accession>
<feature type="transmembrane region" description="Helical" evidence="1">
    <location>
        <begin position="158"/>
        <end position="175"/>
    </location>
</feature>
<gene>
    <name evidence="2" type="ORF">ACFQ03_05115</name>
</gene>
<keyword evidence="3" id="KW-1185">Reference proteome</keyword>
<dbReference type="Proteomes" id="UP001597120">
    <property type="component" value="Unassembled WGS sequence"/>
</dbReference>
<evidence type="ECO:0008006" key="4">
    <source>
        <dbReference type="Google" id="ProtNLM"/>
    </source>
</evidence>
<feature type="transmembrane region" description="Helical" evidence="1">
    <location>
        <begin position="47"/>
        <end position="67"/>
    </location>
</feature>
<feature type="transmembrane region" description="Helical" evidence="1">
    <location>
        <begin position="181"/>
        <end position="200"/>
    </location>
</feature>
<keyword evidence="1" id="KW-0812">Transmembrane</keyword>
<sequence length="207" mass="23439">MKENKEQHMRKPAEGGRYTGADQALQDIEFIKQLIARNRKKLDHSPPYLYIWGAYMMIGFVGMHFDHSVWPNWYWLSGAIVGSILSAAVGMRQSRSSNEQEGGAYAWMFWLPFAVMMLSGFFMLASGIVRVEYASFFWVILVGISYVSLASLAGKGPAVVGCWFILLSILTWLFFREYQFIILGLLGGGSNIMAGIYLQWRSKRHGG</sequence>
<protein>
    <recommendedName>
        <fullName evidence="4">Transporter</fullName>
    </recommendedName>
</protein>
<feature type="transmembrane region" description="Helical" evidence="1">
    <location>
        <begin position="135"/>
        <end position="153"/>
    </location>
</feature>
<proteinExistence type="predicted"/>
<feature type="transmembrane region" description="Helical" evidence="1">
    <location>
        <begin position="104"/>
        <end position="129"/>
    </location>
</feature>
<keyword evidence="1" id="KW-0472">Membrane</keyword>